<accession>A0A5B2W0X4</accession>
<dbReference type="AlphaFoldDB" id="A0A5B2W0X4"/>
<name>A0A5B2W0X4_9BACT</name>
<dbReference type="Proteomes" id="UP000324611">
    <property type="component" value="Unassembled WGS sequence"/>
</dbReference>
<evidence type="ECO:0000313" key="2">
    <source>
        <dbReference type="Proteomes" id="UP000324611"/>
    </source>
</evidence>
<gene>
    <name evidence="1" type="ORF">F0L74_06830</name>
</gene>
<keyword evidence="2" id="KW-1185">Reference proteome</keyword>
<evidence type="ECO:0000313" key="1">
    <source>
        <dbReference type="EMBL" id="KAA2245663.1"/>
    </source>
</evidence>
<organism evidence="1 2">
    <name type="scientific">Chitinophaga agrisoli</name>
    <dbReference type="NCBI Taxonomy" id="2607653"/>
    <lineage>
        <taxon>Bacteria</taxon>
        <taxon>Pseudomonadati</taxon>
        <taxon>Bacteroidota</taxon>
        <taxon>Chitinophagia</taxon>
        <taxon>Chitinophagales</taxon>
        <taxon>Chitinophagaceae</taxon>
        <taxon>Chitinophaga</taxon>
    </lineage>
</organism>
<protein>
    <submittedName>
        <fullName evidence="1">Uncharacterized protein</fullName>
    </submittedName>
</protein>
<dbReference type="EMBL" id="VUOC01000001">
    <property type="protein sequence ID" value="KAA2245663.1"/>
    <property type="molecule type" value="Genomic_DNA"/>
</dbReference>
<dbReference type="RefSeq" id="WP_149837053.1">
    <property type="nucleotide sequence ID" value="NZ_VUOC01000001.1"/>
</dbReference>
<sequence>MSRNASKFACCLITLAAFMFNSCKKDDKDKLVAAHVQLTLIERDCAGVVVQIEGPIAASFGQPNYIIGDIIYRNAALVQMGMPDAVLIGHPFYADIQSIERQPFIFCMSHTPPDKVIAILKVY</sequence>
<reference evidence="1 2" key="2">
    <citation type="submission" date="2019-09" db="EMBL/GenBank/DDBJ databases">
        <authorList>
            <person name="Jin C."/>
        </authorList>
    </citation>
    <scope>NUCLEOTIDE SEQUENCE [LARGE SCALE GENOMIC DNA]</scope>
    <source>
        <strain evidence="1 2">BN140078</strain>
    </source>
</reference>
<reference evidence="1 2" key="1">
    <citation type="submission" date="2019-09" db="EMBL/GenBank/DDBJ databases">
        <title>Chitinophaga ginsengihumi sp. nov., isolated from soil of ginseng rhizosphere.</title>
        <authorList>
            <person name="Lee J."/>
        </authorList>
    </citation>
    <scope>NUCLEOTIDE SEQUENCE [LARGE SCALE GENOMIC DNA]</scope>
    <source>
        <strain evidence="1 2">BN140078</strain>
    </source>
</reference>
<comment type="caution">
    <text evidence="1">The sequence shown here is derived from an EMBL/GenBank/DDBJ whole genome shotgun (WGS) entry which is preliminary data.</text>
</comment>
<proteinExistence type="predicted"/>